<accession>A0A4R6UT27</accession>
<feature type="compositionally biased region" description="Basic and acidic residues" evidence="1">
    <location>
        <begin position="76"/>
        <end position="90"/>
    </location>
</feature>
<sequence length="133" mass="14048">MPLWGFRRGGVWRAGALGGSFGLTSANREVTAGGDGGCGSRPRPRRPLRGGSADGLGLSARFGAWKGGKPMIVPGGRDRPSNRRAADIRRLCAGLRPRPPSPLVVTGPEGTPPRQSPESPPRRNPHRESRARG</sequence>
<proteinExistence type="predicted"/>
<gene>
    <name evidence="2" type="ORF">EV190_11351</name>
</gene>
<keyword evidence="3" id="KW-1185">Reference proteome</keyword>
<reference evidence="2 3" key="1">
    <citation type="submission" date="2019-03" db="EMBL/GenBank/DDBJ databases">
        <title>Genomic Encyclopedia of Type Strains, Phase IV (KMG-IV): sequencing the most valuable type-strain genomes for metagenomic binning, comparative biology and taxonomic classification.</title>
        <authorList>
            <person name="Goeker M."/>
        </authorList>
    </citation>
    <scope>NUCLEOTIDE SEQUENCE [LARGE SCALE GENOMIC DNA]</scope>
    <source>
        <strain evidence="2 3">DSM 46770</strain>
    </source>
</reference>
<comment type="caution">
    <text evidence="2">The sequence shown here is derived from an EMBL/GenBank/DDBJ whole genome shotgun (WGS) entry which is preliminary data.</text>
</comment>
<name>A0A4R6UT27_9ACTN</name>
<protein>
    <submittedName>
        <fullName evidence="2">Uncharacterized protein</fullName>
    </submittedName>
</protein>
<feature type="region of interest" description="Disordered" evidence="1">
    <location>
        <begin position="23"/>
        <end position="55"/>
    </location>
</feature>
<feature type="compositionally biased region" description="Pro residues" evidence="1">
    <location>
        <begin position="110"/>
        <end position="119"/>
    </location>
</feature>
<dbReference type="EMBL" id="SNYN01000013">
    <property type="protein sequence ID" value="TDQ50282.1"/>
    <property type="molecule type" value="Genomic_DNA"/>
</dbReference>
<evidence type="ECO:0000313" key="3">
    <source>
        <dbReference type="Proteomes" id="UP000295281"/>
    </source>
</evidence>
<feature type="region of interest" description="Disordered" evidence="1">
    <location>
        <begin position="68"/>
        <end position="133"/>
    </location>
</feature>
<evidence type="ECO:0000256" key="1">
    <source>
        <dbReference type="SAM" id="MobiDB-lite"/>
    </source>
</evidence>
<evidence type="ECO:0000313" key="2">
    <source>
        <dbReference type="EMBL" id="TDQ50282.1"/>
    </source>
</evidence>
<dbReference type="Proteomes" id="UP000295281">
    <property type="component" value="Unassembled WGS sequence"/>
</dbReference>
<organism evidence="2 3">
    <name type="scientific">Actinorugispora endophytica</name>
    <dbReference type="NCBI Taxonomy" id="1605990"/>
    <lineage>
        <taxon>Bacteria</taxon>
        <taxon>Bacillati</taxon>
        <taxon>Actinomycetota</taxon>
        <taxon>Actinomycetes</taxon>
        <taxon>Streptosporangiales</taxon>
        <taxon>Nocardiopsidaceae</taxon>
        <taxon>Actinorugispora</taxon>
    </lineage>
</organism>
<dbReference type="AlphaFoldDB" id="A0A4R6UT27"/>